<evidence type="ECO:0000256" key="2">
    <source>
        <dbReference type="SAM" id="Phobius"/>
    </source>
</evidence>
<evidence type="ECO:0000313" key="4">
    <source>
        <dbReference type="EMBL" id="QDZ24091.1"/>
    </source>
</evidence>
<keyword evidence="5" id="KW-1185">Reference proteome</keyword>
<keyword evidence="2" id="KW-0812">Transmembrane</keyword>
<dbReference type="AlphaFoldDB" id="A0A5B8MUV0"/>
<dbReference type="EMBL" id="CP031045">
    <property type="protein sequence ID" value="QDZ24091.1"/>
    <property type="molecule type" value="Genomic_DNA"/>
</dbReference>
<evidence type="ECO:0000313" key="3">
    <source>
        <dbReference type="EMBL" id="CAD9714554.1"/>
    </source>
</evidence>
<dbReference type="Proteomes" id="UP000316726">
    <property type="component" value="Chromosome 12"/>
</dbReference>
<reference evidence="3" key="2">
    <citation type="submission" date="2021-01" db="EMBL/GenBank/DDBJ databases">
        <authorList>
            <person name="Corre E."/>
            <person name="Pelletier E."/>
            <person name="Niang G."/>
            <person name="Scheremetjew M."/>
            <person name="Finn R."/>
            <person name="Kale V."/>
            <person name="Holt S."/>
            <person name="Cochrane G."/>
            <person name="Meng A."/>
            <person name="Brown T."/>
            <person name="Cohen L."/>
        </authorList>
    </citation>
    <scope>NUCLEOTIDE SEQUENCE</scope>
    <source>
        <strain evidence="3">CCMP1205</strain>
    </source>
</reference>
<sequence length="190" mass="20582">MSSSTLDERWLGAEGMLFPGGTPLPEKEATPSRVRGSSSSPSTSGLVHECRGGGSGSVGPNSLACMPLVEFQGICLALVVFSWLVMSMKGERGSRGLAGTLKRICTAALEPLLRLWGCACFLPKQAFQQRYWSRRKYLALGRLEKFRSDDQAVASKMKESDRCLEGAEAAPTSPIVVTSDNRELERRVPA</sequence>
<feature type="compositionally biased region" description="Low complexity" evidence="1">
    <location>
        <begin position="31"/>
        <end position="45"/>
    </location>
</feature>
<gene>
    <name evidence="4" type="ORF">A3770_12p66090</name>
    <name evidence="3" type="ORF">CPRI1469_LOCUS3407</name>
</gene>
<name>A0A5B8MUV0_9CHLO</name>
<protein>
    <submittedName>
        <fullName evidence="4">Uncharacterized protein</fullName>
    </submittedName>
</protein>
<evidence type="ECO:0000256" key="1">
    <source>
        <dbReference type="SAM" id="MobiDB-lite"/>
    </source>
</evidence>
<keyword evidence="2" id="KW-0472">Membrane</keyword>
<reference evidence="4 5" key="1">
    <citation type="submission" date="2018-07" db="EMBL/GenBank/DDBJ databases">
        <title>The complete nuclear genome of the prasinophyte Chloropicon primus (CCMP1205).</title>
        <authorList>
            <person name="Pombert J.-F."/>
            <person name="Otis C."/>
            <person name="Turmel M."/>
            <person name="Lemieux C."/>
        </authorList>
    </citation>
    <scope>NUCLEOTIDE SEQUENCE [LARGE SCALE GENOMIC DNA]</scope>
    <source>
        <strain evidence="4 5">CCMP1205</strain>
    </source>
</reference>
<feature type="region of interest" description="Disordered" evidence="1">
    <location>
        <begin position="1"/>
        <end position="51"/>
    </location>
</feature>
<keyword evidence="2" id="KW-1133">Transmembrane helix</keyword>
<feature type="compositionally biased region" description="Basic and acidic residues" evidence="1">
    <location>
        <begin position="1"/>
        <end position="11"/>
    </location>
</feature>
<proteinExistence type="predicted"/>
<feature type="transmembrane region" description="Helical" evidence="2">
    <location>
        <begin position="68"/>
        <end position="86"/>
    </location>
</feature>
<evidence type="ECO:0000313" key="5">
    <source>
        <dbReference type="Proteomes" id="UP000316726"/>
    </source>
</evidence>
<organism evidence="4 5">
    <name type="scientific">Chloropicon primus</name>
    <dbReference type="NCBI Taxonomy" id="1764295"/>
    <lineage>
        <taxon>Eukaryota</taxon>
        <taxon>Viridiplantae</taxon>
        <taxon>Chlorophyta</taxon>
        <taxon>Chloropicophyceae</taxon>
        <taxon>Chloropicales</taxon>
        <taxon>Chloropicaceae</taxon>
        <taxon>Chloropicon</taxon>
    </lineage>
</organism>
<dbReference type="EMBL" id="HBHL01005197">
    <property type="protein sequence ID" value="CAD9714554.1"/>
    <property type="molecule type" value="Transcribed_RNA"/>
</dbReference>
<accession>A0A5B8MUV0</accession>